<feature type="transmembrane region" description="Helical" evidence="1">
    <location>
        <begin position="256"/>
        <end position="276"/>
    </location>
</feature>
<dbReference type="AlphaFoldDB" id="A0A9X1MK29"/>
<dbReference type="Pfam" id="PF13367">
    <property type="entry name" value="PrsW-protease"/>
    <property type="match status" value="1"/>
</dbReference>
<dbReference type="SUPFAM" id="SSF49879">
    <property type="entry name" value="SMAD/FHA domain"/>
    <property type="match status" value="1"/>
</dbReference>
<feature type="transmembrane region" description="Helical" evidence="1">
    <location>
        <begin position="191"/>
        <end position="210"/>
    </location>
</feature>
<dbReference type="GO" id="GO:0006508">
    <property type="term" value="P:proteolysis"/>
    <property type="evidence" value="ECO:0007669"/>
    <property type="project" value="UniProtKB-KW"/>
</dbReference>
<dbReference type="InterPro" id="IPR032030">
    <property type="entry name" value="YscD_cytoplasmic_dom"/>
</dbReference>
<evidence type="ECO:0000259" key="2">
    <source>
        <dbReference type="Pfam" id="PF16697"/>
    </source>
</evidence>
<dbReference type="InterPro" id="IPR026898">
    <property type="entry name" value="PrsW"/>
</dbReference>
<sequence length="379" mass="40237">MPVSAGWKLRVTTGTSAGKEYDLSPGSYLLGSGPMATIRIPDASIAERHVELDVQPTQVVVSDRSGRTGGVLVNGKPEVWYQAGPGDEVAIGIFRFQLVNAGLAAAKPAAANDWLDNQVDSASQRLKKLQPHWQVALVSGSLATLLLILLAATSNPIIAPITVLAASLVAPATIMTYLVEKYDKTGISLRTLALTFLFGGAIGFAVTIIAGSLAGAFLGGLLLIPVFAGVLEEPAKLIATAWRWRHPVYDRPMDGLILGAMSGFGFAVFETAGYFLTIMMLEGVGQGIMVVIIRSISAPFTHGVWSAIVCAAFWQSGRKLKTAIFDRRFQIAMGTAVGLHAMWNLGASVGAIGILFCLGSATLSWRAFRSRLKNNGYMT</sequence>
<keyword evidence="4" id="KW-1185">Reference proteome</keyword>
<keyword evidence="3" id="KW-0645">Protease</keyword>
<feature type="domain" description="YscD cytoplasmic" evidence="2">
    <location>
        <begin position="10"/>
        <end position="101"/>
    </location>
</feature>
<gene>
    <name evidence="3" type="ORF">LOC68_09380</name>
</gene>
<comment type="caution">
    <text evidence="3">The sequence shown here is derived from an EMBL/GenBank/DDBJ whole genome shotgun (WGS) entry which is preliminary data.</text>
</comment>
<feature type="transmembrane region" description="Helical" evidence="1">
    <location>
        <begin position="349"/>
        <end position="368"/>
    </location>
</feature>
<evidence type="ECO:0000313" key="3">
    <source>
        <dbReference type="EMBL" id="MCC9628608.1"/>
    </source>
</evidence>
<keyword evidence="1" id="KW-0472">Membrane</keyword>
<evidence type="ECO:0000313" key="4">
    <source>
        <dbReference type="Proteomes" id="UP001139103"/>
    </source>
</evidence>
<feature type="transmembrane region" description="Helical" evidence="1">
    <location>
        <begin position="157"/>
        <end position="179"/>
    </location>
</feature>
<feature type="transmembrane region" description="Helical" evidence="1">
    <location>
        <begin position="288"/>
        <end position="313"/>
    </location>
</feature>
<dbReference type="EC" id="3.4.-.-" evidence="3"/>
<dbReference type="InterPro" id="IPR008984">
    <property type="entry name" value="SMAD_FHA_dom_sf"/>
</dbReference>
<dbReference type="CDD" id="cd00060">
    <property type="entry name" value="FHA"/>
    <property type="match status" value="1"/>
</dbReference>
<dbReference type="PANTHER" id="PTHR36844:SF1">
    <property type="entry name" value="PROTEASE PRSW"/>
    <property type="match status" value="1"/>
</dbReference>
<dbReference type="RefSeq" id="WP_230218020.1">
    <property type="nucleotide sequence ID" value="NZ_JAJKFT010000004.1"/>
</dbReference>
<accession>A0A9X1MK29</accession>
<reference evidence="3" key="1">
    <citation type="submission" date="2021-11" db="EMBL/GenBank/DDBJ databases">
        <title>Genome sequence.</title>
        <authorList>
            <person name="Sun Q."/>
        </authorList>
    </citation>
    <scope>NUCLEOTIDE SEQUENCE</scope>
    <source>
        <strain evidence="3">JC732</strain>
    </source>
</reference>
<dbReference type="GO" id="GO:0008233">
    <property type="term" value="F:peptidase activity"/>
    <property type="evidence" value="ECO:0007669"/>
    <property type="project" value="UniProtKB-KW"/>
</dbReference>
<proteinExistence type="predicted"/>
<name>A0A9X1MK29_9BACT</name>
<dbReference type="EMBL" id="JAJKFT010000004">
    <property type="protein sequence ID" value="MCC9628608.1"/>
    <property type="molecule type" value="Genomic_DNA"/>
</dbReference>
<evidence type="ECO:0000256" key="1">
    <source>
        <dbReference type="SAM" id="Phobius"/>
    </source>
</evidence>
<dbReference type="Gene3D" id="2.60.200.20">
    <property type="match status" value="1"/>
</dbReference>
<feature type="transmembrane region" description="Helical" evidence="1">
    <location>
        <begin position="133"/>
        <end position="151"/>
    </location>
</feature>
<organism evidence="3 4">
    <name type="scientific">Blastopirellula sediminis</name>
    <dbReference type="NCBI Taxonomy" id="2894196"/>
    <lineage>
        <taxon>Bacteria</taxon>
        <taxon>Pseudomonadati</taxon>
        <taxon>Planctomycetota</taxon>
        <taxon>Planctomycetia</taxon>
        <taxon>Pirellulales</taxon>
        <taxon>Pirellulaceae</taxon>
        <taxon>Blastopirellula</taxon>
    </lineage>
</organism>
<dbReference type="PANTHER" id="PTHR36844">
    <property type="entry name" value="PROTEASE PRSW"/>
    <property type="match status" value="1"/>
</dbReference>
<keyword evidence="3" id="KW-0378">Hydrolase</keyword>
<protein>
    <submittedName>
        <fullName evidence="3">PrsW family glutamic-type intramembrane protease</fullName>
        <ecNumber evidence="3">3.4.-.-</ecNumber>
    </submittedName>
</protein>
<dbReference type="Proteomes" id="UP001139103">
    <property type="component" value="Unassembled WGS sequence"/>
</dbReference>
<keyword evidence="1" id="KW-0812">Transmembrane</keyword>
<dbReference type="Pfam" id="PF16697">
    <property type="entry name" value="Yop-YscD_cpl"/>
    <property type="match status" value="1"/>
</dbReference>
<keyword evidence="1" id="KW-1133">Transmembrane helix</keyword>